<evidence type="ECO:0000313" key="2">
    <source>
        <dbReference type="EMBL" id="SDH30807.1"/>
    </source>
</evidence>
<organism evidence="2 3">
    <name type="scientific">Microbacterium pygmaeum</name>
    <dbReference type="NCBI Taxonomy" id="370764"/>
    <lineage>
        <taxon>Bacteria</taxon>
        <taxon>Bacillati</taxon>
        <taxon>Actinomycetota</taxon>
        <taxon>Actinomycetes</taxon>
        <taxon>Micrococcales</taxon>
        <taxon>Microbacteriaceae</taxon>
        <taxon>Microbacterium</taxon>
    </lineage>
</organism>
<reference evidence="2 3" key="1">
    <citation type="submission" date="2016-10" db="EMBL/GenBank/DDBJ databases">
        <authorList>
            <person name="de Groot N.N."/>
        </authorList>
    </citation>
    <scope>NUCLEOTIDE SEQUENCE [LARGE SCALE GENOMIC DNA]</scope>
    <source>
        <strain evidence="2 3">DSM 23142</strain>
    </source>
</reference>
<dbReference type="OrthoDB" id="5079801at2"/>
<protein>
    <submittedName>
        <fullName evidence="2">Uncharacterized protein</fullName>
    </submittedName>
</protein>
<feature type="transmembrane region" description="Helical" evidence="1">
    <location>
        <begin position="122"/>
        <end position="143"/>
    </location>
</feature>
<keyword evidence="1" id="KW-1133">Transmembrane helix</keyword>
<proteinExistence type="predicted"/>
<dbReference type="RefSeq" id="WP_091491299.1">
    <property type="nucleotide sequence ID" value="NZ_LT629692.1"/>
</dbReference>
<dbReference type="Proteomes" id="UP000199009">
    <property type="component" value="Chromosome I"/>
</dbReference>
<gene>
    <name evidence="2" type="ORF">SAMN04489810_2773</name>
</gene>
<name>A0A1G8BC50_9MICO</name>
<keyword evidence="3" id="KW-1185">Reference proteome</keyword>
<keyword evidence="1" id="KW-0472">Membrane</keyword>
<dbReference type="AlphaFoldDB" id="A0A1G8BC50"/>
<evidence type="ECO:0000256" key="1">
    <source>
        <dbReference type="SAM" id="Phobius"/>
    </source>
</evidence>
<accession>A0A1G8BC50</accession>
<sequence length="340" mass="36841">MTDNVNETSSIDRDAPEEVAADEFSAAEPVETAAHDGEPAQYGVGPFSIREVILGGVWLVAFVVSFFSVASQQAMAQLLFGGSVWTNGLDWILTIGVPTIAVFLIVLRRFSPDGIRRVGSLGIDQFASVAFSVSAVVWLTLLWRNVAVAIESNVWIYGWVVWLEFFLMLAGVVLTVFAPVIPGLAEDFSGRREVVAHRSARPIRAVAARPPREPRPAAAAAAAASEEYPTDAYATNAYAADSGWAQHQDAVPASASQDAWAPTESVGVVDDEPVTESRHQAFWALVPEERDIVDDRDVPIFRIGPSAWALVLEDRGEVFVVRHEDGRIGYLHDVSGVTRG</sequence>
<dbReference type="EMBL" id="LT629692">
    <property type="protein sequence ID" value="SDH30807.1"/>
    <property type="molecule type" value="Genomic_DNA"/>
</dbReference>
<evidence type="ECO:0000313" key="3">
    <source>
        <dbReference type="Proteomes" id="UP000199009"/>
    </source>
</evidence>
<feature type="transmembrane region" description="Helical" evidence="1">
    <location>
        <begin position="52"/>
        <end position="71"/>
    </location>
</feature>
<feature type="transmembrane region" description="Helical" evidence="1">
    <location>
        <begin position="155"/>
        <end position="181"/>
    </location>
</feature>
<feature type="transmembrane region" description="Helical" evidence="1">
    <location>
        <begin position="91"/>
        <end position="110"/>
    </location>
</feature>
<keyword evidence="1" id="KW-0812">Transmembrane</keyword>
<dbReference type="STRING" id="370764.SAMN04489810_2773"/>